<keyword evidence="5" id="KW-1185">Reference proteome</keyword>
<dbReference type="RefSeq" id="WP_051725403.1">
    <property type="nucleotide sequence ID" value="NZ_JBHEZZ010000010.1"/>
</dbReference>
<dbReference type="Gene3D" id="1.10.530.10">
    <property type="match status" value="1"/>
</dbReference>
<feature type="region of interest" description="Disordered" evidence="1">
    <location>
        <begin position="45"/>
        <end position="100"/>
    </location>
</feature>
<dbReference type="EMBL" id="JBHEZZ010000010">
    <property type="protein sequence ID" value="MFC1403440.1"/>
    <property type="molecule type" value="Genomic_DNA"/>
</dbReference>
<evidence type="ECO:0000256" key="2">
    <source>
        <dbReference type="SAM" id="SignalP"/>
    </source>
</evidence>
<gene>
    <name evidence="4" type="ORF">ACEZDJ_19305</name>
</gene>
<evidence type="ECO:0000313" key="5">
    <source>
        <dbReference type="Proteomes" id="UP001592528"/>
    </source>
</evidence>
<dbReference type="InterPro" id="IPR023346">
    <property type="entry name" value="Lysozyme-like_dom_sf"/>
</dbReference>
<feature type="signal peptide" evidence="2">
    <location>
        <begin position="1"/>
        <end position="39"/>
    </location>
</feature>
<dbReference type="InterPro" id="IPR008258">
    <property type="entry name" value="Transglycosylase_SLT_dom_1"/>
</dbReference>
<protein>
    <submittedName>
        <fullName evidence="4">Transglycosylase SLT domain-containing protein</fullName>
    </submittedName>
</protein>
<comment type="caution">
    <text evidence="4">The sequence shown here is derived from an EMBL/GenBank/DDBJ whole genome shotgun (WGS) entry which is preliminary data.</text>
</comment>
<feature type="domain" description="Transglycosylase SLT" evidence="3">
    <location>
        <begin position="132"/>
        <end position="205"/>
    </location>
</feature>
<name>A0ABV6UPR1_9ACTN</name>
<dbReference type="Proteomes" id="UP001592528">
    <property type="component" value="Unassembled WGS sequence"/>
</dbReference>
<proteinExistence type="predicted"/>
<dbReference type="Pfam" id="PF01464">
    <property type="entry name" value="SLT"/>
    <property type="match status" value="1"/>
</dbReference>
<evidence type="ECO:0000313" key="4">
    <source>
        <dbReference type="EMBL" id="MFC1403440.1"/>
    </source>
</evidence>
<reference evidence="4 5" key="1">
    <citation type="submission" date="2024-09" db="EMBL/GenBank/DDBJ databases">
        <authorList>
            <person name="Lee S.D."/>
        </authorList>
    </citation>
    <scope>NUCLEOTIDE SEQUENCE [LARGE SCALE GENOMIC DNA]</scope>
    <source>
        <strain evidence="4 5">N1-5</strain>
    </source>
</reference>
<feature type="chain" id="PRO_5045926516" evidence="2">
    <location>
        <begin position="40"/>
        <end position="214"/>
    </location>
</feature>
<accession>A0ABV6UPR1</accession>
<keyword evidence="2" id="KW-0732">Signal</keyword>
<sequence>MPSHVRLSARPTAGLAAYLVLATTATLGTVVAGSGQAVAAGTATGGKQTAQHGTPATSGSKAATSTAAKTQSKAAAKPASKAAAKPAAKPAAKAATTTAAKTVSYPDTLDGWIAEARAVLAANGDHVPSAESIKARAMTESSGNPDAENHWDSNESLYGGTYGLLQTIKPTFAQWALPGHTDIMDPVDSIISGVRYANDRYGSFETIAYTKAGY</sequence>
<evidence type="ECO:0000256" key="1">
    <source>
        <dbReference type="SAM" id="MobiDB-lite"/>
    </source>
</evidence>
<dbReference type="SUPFAM" id="SSF53955">
    <property type="entry name" value="Lysozyme-like"/>
    <property type="match status" value="1"/>
</dbReference>
<evidence type="ECO:0000259" key="3">
    <source>
        <dbReference type="Pfam" id="PF01464"/>
    </source>
</evidence>
<organism evidence="4 5">
    <name type="scientific">Streptacidiphilus cavernicola</name>
    <dbReference type="NCBI Taxonomy" id="3342716"/>
    <lineage>
        <taxon>Bacteria</taxon>
        <taxon>Bacillati</taxon>
        <taxon>Actinomycetota</taxon>
        <taxon>Actinomycetes</taxon>
        <taxon>Kitasatosporales</taxon>
        <taxon>Streptomycetaceae</taxon>
        <taxon>Streptacidiphilus</taxon>
    </lineage>
</organism>